<feature type="domain" description="Metallo-beta-lactamase" evidence="3">
    <location>
        <begin position="63"/>
        <end position="131"/>
    </location>
</feature>
<accession>A0A2N0QLI0</accession>
<evidence type="ECO:0000313" key="5">
    <source>
        <dbReference type="Proteomes" id="UP000232688"/>
    </source>
</evidence>
<dbReference type="VEuPathDB" id="FungiDB:RhiirA1_482702"/>
<dbReference type="PANTHER" id="PTHR43694">
    <property type="entry name" value="RIBONUCLEASE J"/>
    <property type="match status" value="1"/>
</dbReference>
<dbReference type="EMBL" id="LLXH01006758">
    <property type="protein sequence ID" value="PKC51903.1"/>
    <property type="molecule type" value="Genomic_DNA"/>
</dbReference>
<dbReference type="InterPro" id="IPR001279">
    <property type="entry name" value="Metallo-B-lactamas"/>
</dbReference>
<proteinExistence type="predicted"/>
<reference evidence="4 5" key="1">
    <citation type="submission" date="2017-10" db="EMBL/GenBank/DDBJ databases">
        <title>Extensive intraspecific genome diversity in a model arbuscular mycorrhizal fungus.</title>
        <authorList>
            <person name="Chen E.C.H."/>
            <person name="Morin E."/>
            <person name="Baudet D."/>
            <person name="Noel J."/>
            <person name="Ndikumana S."/>
            <person name="Charron P."/>
            <person name="St-Onge C."/>
            <person name="Giorgi J."/>
            <person name="Grigoriev I.V."/>
            <person name="Roux C."/>
            <person name="Martin F.M."/>
            <person name="Corradi N."/>
        </authorList>
    </citation>
    <scope>NUCLEOTIDE SEQUENCE [LARGE SCALE GENOMIC DNA]</scope>
    <source>
        <strain evidence="4 5">A1</strain>
    </source>
</reference>
<keyword evidence="1" id="KW-0808">Transferase</keyword>
<dbReference type="Proteomes" id="UP000232688">
    <property type="component" value="Unassembled WGS sequence"/>
</dbReference>
<keyword evidence="2" id="KW-0804">Transcription</keyword>
<sequence>MIYKVYYQQNAQEVPVRENTNSLYLEASSEREPELPIGERLKNMKFVKNDQAAVFALGGLGEIGKNTYAVQFQDEIIVIDAGIKFPEDDLLGIVYVIPDYTYLVRNADKIKGLFITLGHEDHIGGIPYLLRQ</sequence>
<dbReference type="InterPro" id="IPR036866">
    <property type="entry name" value="RibonucZ/Hydroxyglut_hydro"/>
</dbReference>
<dbReference type="SUPFAM" id="SSF56281">
    <property type="entry name" value="Metallo-hydrolase/oxidoreductase"/>
    <property type="match status" value="1"/>
</dbReference>
<evidence type="ECO:0000313" key="4">
    <source>
        <dbReference type="EMBL" id="PKC51903.1"/>
    </source>
</evidence>
<dbReference type="AlphaFoldDB" id="A0A2N0QLI0"/>
<evidence type="ECO:0000259" key="3">
    <source>
        <dbReference type="Pfam" id="PF00753"/>
    </source>
</evidence>
<dbReference type="Gene3D" id="3.10.20.730">
    <property type="entry name" value="RNAP, epsilon subunit-like"/>
    <property type="match status" value="1"/>
</dbReference>
<gene>
    <name evidence="4" type="ORF">RhiirA1_482702</name>
</gene>
<comment type="caution">
    <text evidence="4">The sequence shown here is derived from an EMBL/GenBank/DDBJ whole genome shotgun (WGS) entry which is preliminary data.</text>
</comment>
<dbReference type="PANTHER" id="PTHR43694:SF1">
    <property type="entry name" value="RIBONUCLEASE J"/>
    <property type="match status" value="1"/>
</dbReference>
<organism evidence="4 5">
    <name type="scientific">Rhizophagus irregularis</name>
    <dbReference type="NCBI Taxonomy" id="588596"/>
    <lineage>
        <taxon>Eukaryota</taxon>
        <taxon>Fungi</taxon>
        <taxon>Fungi incertae sedis</taxon>
        <taxon>Mucoromycota</taxon>
        <taxon>Glomeromycotina</taxon>
        <taxon>Glomeromycetes</taxon>
        <taxon>Glomerales</taxon>
        <taxon>Glomeraceae</taxon>
        <taxon>Rhizophagus</taxon>
    </lineage>
</organism>
<dbReference type="Gene3D" id="3.60.15.10">
    <property type="entry name" value="Ribonuclease Z/Hydroxyacylglutathione hydrolase-like"/>
    <property type="match status" value="1"/>
</dbReference>
<name>A0A2N0QLI0_9GLOM</name>
<reference evidence="4 5" key="2">
    <citation type="submission" date="2017-10" db="EMBL/GenBank/DDBJ databases">
        <title>Genome analyses suggest a sexual origin of heterokaryosis in a supposedly ancient asexual fungus.</title>
        <authorList>
            <person name="Corradi N."/>
            <person name="Sedzielewska K."/>
            <person name="Noel J."/>
            <person name="Charron P."/>
            <person name="Farinelli L."/>
            <person name="Marton T."/>
            <person name="Kruger M."/>
            <person name="Pelin A."/>
            <person name="Brachmann A."/>
            <person name="Corradi N."/>
        </authorList>
    </citation>
    <scope>NUCLEOTIDE SEQUENCE [LARGE SCALE GENOMIC DNA]</scope>
    <source>
        <strain evidence="4 5">A1</strain>
    </source>
</reference>
<evidence type="ECO:0000256" key="2">
    <source>
        <dbReference type="ARBA" id="ARBA00023163"/>
    </source>
</evidence>
<dbReference type="Pfam" id="PF07288">
    <property type="entry name" value="RpoY"/>
    <property type="match status" value="1"/>
</dbReference>
<dbReference type="GO" id="GO:0016740">
    <property type="term" value="F:transferase activity"/>
    <property type="evidence" value="ECO:0007669"/>
    <property type="project" value="UniProtKB-KW"/>
</dbReference>
<evidence type="ECO:0000256" key="1">
    <source>
        <dbReference type="ARBA" id="ARBA00022679"/>
    </source>
</evidence>
<protein>
    <recommendedName>
        <fullName evidence="3">Metallo-beta-lactamase domain-containing protein</fullName>
    </recommendedName>
</protein>
<dbReference type="Pfam" id="PF00753">
    <property type="entry name" value="Lactamase_B"/>
    <property type="match status" value="1"/>
</dbReference>
<dbReference type="InterPro" id="IPR009907">
    <property type="entry name" value="RpoY"/>
</dbReference>
<feature type="non-terminal residue" evidence="4">
    <location>
        <position position="132"/>
    </location>
</feature>